<feature type="non-terminal residue" evidence="2">
    <location>
        <position position="68"/>
    </location>
</feature>
<proteinExistence type="predicted"/>
<gene>
    <name evidence="2" type="ORF">METZ01_LOCUS166039</name>
</gene>
<feature type="transmembrane region" description="Helical" evidence="1">
    <location>
        <begin position="42"/>
        <end position="60"/>
    </location>
</feature>
<accession>A0A382BH89</accession>
<organism evidence="2">
    <name type="scientific">marine metagenome</name>
    <dbReference type="NCBI Taxonomy" id="408172"/>
    <lineage>
        <taxon>unclassified sequences</taxon>
        <taxon>metagenomes</taxon>
        <taxon>ecological metagenomes</taxon>
    </lineage>
</organism>
<keyword evidence="1" id="KW-0812">Transmembrane</keyword>
<dbReference type="EMBL" id="UINC01029816">
    <property type="protein sequence ID" value="SVB13185.1"/>
    <property type="molecule type" value="Genomic_DNA"/>
</dbReference>
<sequence>MPQTSKKFSQGAIGFIKGAIYLLSVIVILRVMIALFPDGNRTLFWVIGLLGGLGSIYALSKIVEKLGK</sequence>
<protein>
    <submittedName>
        <fullName evidence="2">Uncharacterized protein</fullName>
    </submittedName>
</protein>
<dbReference type="AlphaFoldDB" id="A0A382BH89"/>
<evidence type="ECO:0000313" key="2">
    <source>
        <dbReference type="EMBL" id="SVB13185.1"/>
    </source>
</evidence>
<reference evidence="2" key="1">
    <citation type="submission" date="2018-05" db="EMBL/GenBank/DDBJ databases">
        <authorList>
            <person name="Lanie J.A."/>
            <person name="Ng W.-L."/>
            <person name="Kazmierczak K.M."/>
            <person name="Andrzejewski T.M."/>
            <person name="Davidsen T.M."/>
            <person name="Wayne K.J."/>
            <person name="Tettelin H."/>
            <person name="Glass J.I."/>
            <person name="Rusch D."/>
            <person name="Podicherti R."/>
            <person name="Tsui H.-C.T."/>
            <person name="Winkler M.E."/>
        </authorList>
    </citation>
    <scope>NUCLEOTIDE SEQUENCE</scope>
</reference>
<name>A0A382BH89_9ZZZZ</name>
<keyword evidence="1" id="KW-0472">Membrane</keyword>
<keyword evidence="1" id="KW-1133">Transmembrane helix</keyword>
<feature type="transmembrane region" description="Helical" evidence="1">
    <location>
        <begin position="12"/>
        <end position="36"/>
    </location>
</feature>
<evidence type="ECO:0000256" key="1">
    <source>
        <dbReference type="SAM" id="Phobius"/>
    </source>
</evidence>